<accession>A0A2M9ZZF8</accession>
<dbReference type="AlphaFoldDB" id="A0A2M9ZZF8"/>
<dbReference type="Proteomes" id="UP000231843">
    <property type="component" value="Unassembled WGS sequence"/>
</dbReference>
<evidence type="ECO:0000313" key="1">
    <source>
        <dbReference type="EMBL" id="PJZ77416.1"/>
    </source>
</evidence>
<sequence length="208" mass="23592">MKYSSLFLIFLIVNCVNRYGTIKTESNGSNPSTSIINFEALRINGYYSGRVKLKKLDKFGKATVLHLNGIIDFNLSDTLRKQLANVELENGIYKGEIIISNRNNQFFQYAVEGEASIVFDSEDHKEFGGKFGGPCIQKEFSKLICRDLVLSGNSFNFSIEDLQSDEFSFLLTFAILTFPAYTTFKIGLPIPLFGFWGYNRNLIIKEIL</sequence>
<dbReference type="EMBL" id="NPEA01000004">
    <property type="protein sequence ID" value="PJZ77416.1"/>
    <property type="molecule type" value="Genomic_DNA"/>
</dbReference>
<comment type="caution">
    <text evidence="1">The sequence shown here is derived from an EMBL/GenBank/DDBJ whole genome shotgun (WGS) entry which is preliminary data.</text>
</comment>
<dbReference type="RefSeq" id="WP_100767969.1">
    <property type="nucleotide sequence ID" value="NZ_NPEA01000004.1"/>
</dbReference>
<dbReference type="OrthoDB" id="325161at2"/>
<proteinExistence type="predicted"/>
<gene>
    <name evidence="1" type="ORF">CH365_07450</name>
</gene>
<organism evidence="1 2">
    <name type="scientific">Leptospira neocaledonica</name>
    <dbReference type="NCBI Taxonomy" id="2023192"/>
    <lineage>
        <taxon>Bacteria</taxon>
        <taxon>Pseudomonadati</taxon>
        <taxon>Spirochaetota</taxon>
        <taxon>Spirochaetia</taxon>
        <taxon>Leptospirales</taxon>
        <taxon>Leptospiraceae</taxon>
        <taxon>Leptospira</taxon>
    </lineage>
</organism>
<name>A0A2M9ZZF8_9LEPT</name>
<reference evidence="1 2" key="1">
    <citation type="submission" date="2017-07" db="EMBL/GenBank/DDBJ databases">
        <title>Leptospira spp. isolated from tropical soils.</title>
        <authorList>
            <person name="Thibeaux R."/>
            <person name="Iraola G."/>
            <person name="Ferres I."/>
            <person name="Bierque E."/>
            <person name="Girault D."/>
            <person name="Soupe-Gilbert M.-E."/>
            <person name="Picardeau M."/>
            <person name="Goarant C."/>
        </authorList>
    </citation>
    <scope>NUCLEOTIDE SEQUENCE [LARGE SCALE GENOMIC DNA]</scope>
    <source>
        <strain evidence="1 2">ES4-C-A1</strain>
    </source>
</reference>
<keyword evidence="2" id="KW-1185">Reference proteome</keyword>
<evidence type="ECO:0000313" key="2">
    <source>
        <dbReference type="Proteomes" id="UP000231843"/>
    </source>
</evidence>
<protein>
    <submittedName>
        <fullName evidence="1">Uncharacterized protein</fullName>
    </submittedName>
</protein>